<accession>A0A418ZW18</accession>
<evidence type="ECO:0000313" key="4">
    <source>
        <dbReference type="EMBL" id="RJL04063.1"/>
    </source>
</evidence>
<dbReference type="SUPFAM" id="SSF55729">
    <property type="entry name" value="Acyl-CoA N-acyltransferases (Nat)"/>
    <property type="match status" value="1"/>
</dbReference>
<dbReference type="CDD" id="cd04301">
    <property type="entry name" value="NAT_SF"/>
    <property type="match status" value="1"/>
</dbReference>
<dbReference type="EMBL" id="QZEV01000042">
    <property type="protein sequence ID" value="RJL04063.1"/>
    <property type="molecule type" value="Genomic_DNA"/>
</dbReference>
<evidence type="ECO:0000313" key="5">
    <source>
        <dbReference type="Proteomes" id="UP000285530"/>
    </source>
</evidence>
<feature type="domain" description="N-acetyltransferase" evidence="3">
    <location>
        <begin position="6"/>
        <end position="156"/>
    </location>
</feature>
<dbReference type="GO" id="GO:0016747">
    <property type="term" value="F:acyltransferase activity, transferring groups other than amino-acyl groups"/>
    <property type="evidence" value="ECO:0007669"/>
    <property type="project" value="InterPro"/>
</dbReference>
<organism evidence="4 5">
    <name type="scientific">Paracoccus aestuarii</name>
    <dbReference type="NCBI Taxonomy" id="453842"/>
    <lineage>
        <taxon>Bacteria</taxon>
        <taxon>Pseudomonadati</taxon>
        <taxon>Pseudomonadota</taxon>
        <taxon>Alphaproteobacteria</taxon>
        <taxon>Rhodobacterales</taxon>
        <taxon>Paracoccaceae</taxon>
        <taxon>Paracoccus</taxon>
    </lineage>
</organism>
<dbReference type="Proteomes" id="UP000285530">
    <property type="component" value="Unassembled WGS sequence"/>
</dbReference>
<dbReference type="PROSITE" id="PS51186">
    <property type="entry name" value="GNAT"/>
    <property type="match status" value="1"/>
</dbReference>
<dbReference type="InterPro" id="IPR000182">
    <property type="entry name" value="GNAT_dom"/>
</dbReference>
<keyword evidence="1 4" id="KW-0808">Transferase</keyword>
<dbReference type="PANTHER" id="PTHR43877">
    <property type="entry name" value="AMINOALKYLPHOSPHONATE N-ACETYLTRANSFERASE-RELATED-RELATED"/>
    <property type="match status" value="1"/>
</dbReference>
<name>A0A418ZW18_9RHOB</name>
<dbReference type="Pfam" id="PF00583">
    <property type="entry name" value="Acetyltransf_1"/>
    <property type="match status" value="1"/>
</dbReference>
<dbReference type="Gene3D" id="3.40.630.30">
    <property type="match status" value="1"/>
</dbReference>
<dbReference type="InterPro" id="IPR050832">
    <property type="entry name" value="Bact_Acetyltransf"/>
</dbReference>
<evidence type="ECO:0000256" key="1">
    <source>
        <dbReference type="ARBA" id="ARBA00022679"/>
    </source>
</evidence>
<reference evidence="4 5" key="1">
    <citation type="submission" date="2018-09" db="EMBL/GenBank/DDBJ databases">
        <title>Paracoccus onubensis nov. sp. a moderate halophilic bacterium isolated from Gruta de las Maravillas (Aracena, Spain).</title>
        <authorList>
            <person name="Jurado V."/>
            <person name="Gutierrez-Patricio S."/>
            <person name="Gonzalez-Pimentel J.L."/>
            <person name="Laiz L."/>
            <person name="Saiz-Jimenez C."/>
        </authorList>
    </citation>
    <scope>NUCLEOTIDE SEQUENCE [LARGE SCALE GENOMIC DNA]</scope>
    <source>
        <strain evidence="4 5">DSM 19484</strain>
    </source>
</reference>
<keyword evidence="2" id="KW-0012">Acyltransferase</keyword>
<dbReference type="PANTHER" id="PTHR43877:SF5">
    <property type="entry name" value="BLL8307 PROTEIN"/>
    <property type="match status" value="1"/>
</dbReference>
<keyword evidence="5" id="KW-1185">Reference proteome</keyword>
<evidence type="ECO:0000256" key="2">
    <source>
        <dbReference type="ARBA" id="ARBA00023315"/>
    </source>
</evidence>
<gene>
    <name evidence="4" type="ORF">D3P06_09655</name>
</gene>
<protein>
    <submittedName>
        <fullName evidence="4">GNAT family N-acetyltransferase</fullName>
    </submittedName>
</protein>
<dbReference type="RefSeq" id="WP_119886379.1">
    <property type="nucleotide sequence ID" value="NZ_CP067169.1"/>
</dbReference>
<dbReference type="AlphaFoldDB" id="A0A418ZW18"/>
<proteinExistence type="predicted"/>
<dbReference type="InterPro" id="IPR016181">
    <property type="entry name" value="Acyl_CoA_acyltransferase"/>
</dbReference>
<sequence length="156" mass="16907">MTMMTPTIAPESPLGPDLSLIFDRHQAEMHADTPPESIHMLPREALAAPQVAFFVMRLSGQPVAMGALKTIAPGHAEIKSMHVLAEHRGRGLSRLMLRHLLDHARAAGLHRLSLETGTQAGFAAARGLYASEGFGDCPPFGDYRTDPHSAYMTLTI</sequence>
<dbReference type="OrthoDB" id="9803233at2"/>
<comment type="caution">
    <text evidence="4">The sequence shown here is derived from an EMBL/GenBank/DDBJ whole genome shotgun (WGS) entry which is preliminary data.</text>
</comment>
<evidence type="ECO:0000259" key="3">
    <source>
        <dbReference type="PROSITE" id="PS51186"/>
    </source>
</evidence>